<proteinExistence type="predicted"/>
<dbReference type="EMBL" id="FRCT01000007">
    <property type="protein sequence ID" value="SHM60653.1"/>
    <property type="molecule type" value="Genomic_DNA"/>
</dbReference>
<feature type="compositionally biased region" description="Polar residues" evidence="1">
    <location>
        <begin position="186"/>
        <end position="203"/>
    </location>
</feature>
<feature type="transmembrane region" description="Helical" evidence="2">
    <location>
        <begin position="32"/>
        <end position="50"/>
    </location>
</feature>
<dbReference type="OrthoDB" id="1819512at2"/>
<name>A0A1M7K6P2_RUMFL</name>
<evidence type="ECO:0000256" key="2">
    <source>
        <dbReference type="SAM" id="Phobius"/>
    </source>
</evidence>
<sequence>MKNNDEMYQSLLSRYDEYQEKKKKRGLFIKRTVPILACFCLTVVIGLGYYKHLDRPSDVPVKPQVTDDALIETETTTAPTTTAQLSVTQTVTQTEAVTTAVTASKANKTTATAVNHIHTTAVTYTAATRSTKPSSAAPSTTQTAKTTASFTNTQVSTSTKAAAQKDEPFPEVTQTTSGEPIHASPGISTTTNGGSYSPISTTDVPHKPTASLTVNVYNSYYHRSADNSPINTEMVTGKVIPVNNDFSNSQDVSKGIGILFDIESQGYTTYLSTDNGNFRWWDIGNLSAPVVSFGSTYSIGNGGTILWEPLTQNHSESTIILESYDKDNNVRYDKIVITQVDDNSFTAVLKDS</sequence>
<keyword evidence="2" id="KW-0472">Membrane</keyword>
<evidence type="ECO:0000313" key="4">
    <source>
        <dbReference type="Proteomes" id="UP000184394"/>
    </source>
</evidence>
<keyword evidence="2" id="KW-1133">Transmembrane helix</keyword>
<organism evidence="3 4">
    <name type="scientific">Ruminococcus flavefaciens</name>
    <dbReference type="NCBI Taxonomy" id="1265"/>
    <lineage>
        <taxon>Bacteria</taxon>
        <taxon>Bacillati</taxon>
        <taxon>Bacillota</taxon>
        <taxon>Clostridia</taxon>
        <taxon>Eubacteriales</taxon>
        <taxon>Oscillospiraceae</taxon>
        <taxon>Ruminococcus</taxon>
    </lineage>
</organism>
<accession>A0A1M7K6P2</accession>
<gene>
    <name evidence="3" type="ORF">SAMN04487860_107131</name>
</gene>
<dbReference type="Proteomes" id="UP000184394">
    <property type="component" value="Unassembled WGS sequence"/>
</dbReference>
<keyword evidence="2" id="KW-0812">Transmembrane</keyword>
<feature type="region of interest" description="Disordered" evidence="1">
    <location>
        <begin position="128"/>
        <end position="208"/>
    </location>
</feature>
<protein>
    <submittedName>
        <fullName evidence="3">Uncharacterized protein</fullName>
    </submittedName>
</protein>
<evidence type="ECO:0000313" key="3">
    <source>
        <dbReference type="EMBL" id="SHM60653.1"/>
    </source>
</evidence>
<dbReference type="RefSeq" id="WP_072950909.1">
    <property type="nucleotide sequence ID" value="NZ_FRCT01000007.1"/>
</dbReference>
<dbReference type="AlphaFoldDB" id="A0A1M7K6P2"/>
<reference evidence="3 4" key="1">
    <citation type="submission" date="2016-11" db="EMBL/GenBank/DDBJ databases">
        <authorList>
            <person name="Jaros S."/>
            <person name="Januszkiewicz K."/>
            <person name="Wedrychowicz H."/>
        </authorList>
    </citation>
    <scope>NUCLEOTIDE SEQUENCE [LARGE SCALE GENOMIC DNA]</scope>
    <source>
        <strain evidence="3 4">Y1</strain>
    </source>
</reference>
<evidence type="ECO:0000256" key="1">
    <source>
        <dbReference type="SAM" id="MobiDB-lite"/>
    </source>
</evidence>
<feature type="compositionally biased region" description="Low complexity" evidence="1">
    <location>
        <begin position="128"/>
        <end position="153"/>
    </location>
</feature>